<evidence type="ECO:0000313" key="3">
    <source>
        <dbReference type="Proteomes" id="UP001490330"/>
    </source>
</evidence>
<proteinExistence type="predicted"/>
<accession>A0ABV1VTV4</accession>
<feature type="region of interest" description="Disordered" evidence="1">
    <location>
        <begin position="47"/>
        <end position="66"/>
    </location>
</feature>
<feature type="region of interest" description="Disordered" evidence="1">
    <location>
        <begin position="22"/>
        <end position="42"/>
    </location>
</feature>
<gene>
    <name evidence="2" type="ORF">ABT322_40750</name>
</gene>
<comment type="caution">
    <text evidence="2">The sequence shown here is derived from an EMBL/GenBank/DDBJ whole genome shotgun (WGS) entry which is preliminary data.</text>
</comment>
<name>A0ABV1VTV4_9ACTN</name>
<evidence type="ECO:0000313" key="2">
    <source>
        <dbReference type="EMBL" id="MER6909915.1"/>
    </source>
</evidence>
<sequence length="66" mass="6952">MRTEKVELSYDEGAPGIAPTCCLPVKEQSGPNGHARRAAFPPLRVRAADTQGGTVTRTATRATDLG</sequence>
<feature type="compositionally biased region" description="Low complexity" evidence="1">
    <location>
        <begin position="50"/>
        <end position="66"/>
    </location>
</feature>
<dbReference type="EMBL" id="JBEPCV010000087">
    <property type="protein sequence ID" value="MER6909915.1"/>
    <property type="molecule type" value="Genomic_DNA"/>
</dbReference>
<protein>
    <submittedName>
        <fullName evidence="2">Uncharacterized protein</fullName>
    </submittedName>
</protein>
<dbReference type="Proteomes" id="UP001490330">
    <property type="component" value="Unassembled WGS sequence"/>
</dbReference>
<keyword evidence="3" id="KW-1185">Reference proteome</keyword>
<reference evidence="2 3" key="1">
    <citation type="submission" date="2024-06" db="EMBL/GenBank/DDBJ databases">
        <title>The Natural Products Discovery Center: Release of the First 8490 Sequenced Strains for Exploring Actinobacteria Biosynthetic Diversity.</title>
        <authorList>
            <person name="Kalkreuter E."/>
            <person name="Kautsar S.A."/>
            <person name="Yang D."/>
            <person name="Bader C.D."/>
            <person name="Teijaro C.N."/>
            <person name="Fluegel L."/>
            <person name="Davis C.M."/>
            <person name="Simpson J.R."/>
            <person name="Lauterbach L."/>
            <person name="Steele A.D."/>
            <person name="Gui C."/>
            <person name="Meng S."/>
            <person name="Li G."/>
            <person name="Viehrig K."/>
            <person name="Ye F."/>
            <person name="Su P."/>
            <person name="Kiefer A.F."/>
            <person name="Nichols A."/>
            <person name="Cepeda A.J."/>
            <person name="Yan W."/>
            <person name="Fan B."/>
            <person name="Jiang Y."/>
            <person name="Adhikari A."/>
            <person name="Zheng C.-J."/>
            <person name="Schuster L."/>
            <person name="Cowan T.M."/>
            <person name="Smanski M.J."/>
            <person name="Chevrette M.G."/>
            <person name="De Carvalho L.P.S."/>
            <person name="Shen B."/>
        </authorList>
    </citation>
    <scope>NUCLEOTIDE SEQUENCE [LARGE SCALE GENOMIC DNA]</scope>
    <source>
        <strain evidence="2 3">NPDC000632</strain>
    </source>
</reference>
<organism evidence="2 3">
    <name type="scientific">Streptomyces flaveolus</name>
    <dbReference type="NCBI Taxonomy" id="67297"/>
    <lineage>
        <taxon>Bacteria</taxon>
        <taxon>Bacillati</taxon>
        <taxon>Actinomycetota</taxon>
        <taxon>Actinomycetes</taxon>
        <taxon>Kitasatosporales</taxon>
        <taxon>Streptomycetaceae</taxon>
        <taxon>Streptomyces</taxon>
    </lineage>
</organism>
<evidence type="ECO:0000256" key="1">
    <source>
        <dbReference type="SAM" id="MobiDB-lite"/>
    </source>
</evidence>
<dbReference type="RefSeq" id="WP_350725991.1">
    <property type="nucleotide sequence ID" value="NZ_JBEPCO010000082.1"/>
</dbReference>